<dbReference type="EMBL" id="QJNU01000018">
    <property type="protein sequence ID" value="RYP10455.1"/>
    <property type="molecule type" value="Genomic_DNA"/>
</dbReference>
<dbReference type="Proteomes" id="UP000293360">
    <property type="component" value="Unassembled WGS sequence"/>
</dbReference>
<evidence type="ECO:0000259" key="1">
    <source>
        <dbReference type="Pfam" id="PF11790"/>
    </source>
</evidence>
<evidence type="ECO:0000313" key="3">
    <source>
        <dbReference type="Proteomes" id="UP000293360"/>
    </source>
</evidence>
<proteinExistence type="predicted"/>
<dbReference type="AlphaFoldDB" id="A0A4Q4TSN0"/>
<keyword evidence="3" id="KW-1185">Reference proteome</keyword>
<protein>
    <recommendedName>
        <fullName evidence="1">Asl1-like glycosyl hydrolase catalytic domain-containing protein</fullName>
    </recommendedName>
</protein>
<dbReference type="OrthoDB" id="43654at2759"/>
<evidence type="ECO:0000313" key="2">
    <source>
        <dbReference type="EMBL" id="RYP10455.1"/>
    </source>
</evidence>
<dbReference type="PANTHER" id="PTHR34154:SF3">
    <property type="entry name" value="ALKALI-SENSITIVE LINKAGE PROTEIN 1"/>
    <property type="match status" value="1"/>
</dbReference>
<feature type="domain" description="Asl1-like glycosyl hydrolase catalytic" evidence="1">
    <location>
        <begin position="154"/>
        <end position="238"/>
    </location>
</feature>
<dbReference type="GO" id="GO:0071966">
    <property type="term" value="P:fungal-type cell wall polysaccharide metabolic process"/>
    <property type="evidence" value="ECO:0007669"/>
    <property type="project" value="TreeGrafter"/>
</dbReference>
<reference evidence="2 3" key="1">
    <citation type="submission" date="2018-06" db="EMBL/GenBank/DDBJ databases">
        <title>Complete Genomes of Monosporascus.</title>
        <authorList>
            <person name="Robinson A.J."/>
            <person name="Natvig D.O."/>
        </authorList>
    </citation>
    <scope>NUCLEOTIDE SEQUENCE [LARGE SCALE GENOMIC DNA]</scope>
    <source>
        <strain evidence="2 3">CBS 110550</strain>
    </source>
</reference>
<comment type="caution">
    <text evidence="2">The sequence shown here is derived from an EMBL/GenBank/DDBJ whole genome shotgun (WGS) entry which is preliminary data.</text>
</comment>
<dbReference type="GO" id="GO:0009277">
    <property type="term" value="C:fungal-type cell wall"/>
    <property type="evidence" value="ECO:0007669"/>
    <property type="project" value="TreeGrafter"/>
</dbReference>
<accession>A0A4Q4TSN0</accession>
<dbReference type="InterPro" id="IPR053183">
    <property type="entry name" value="ASL1"/>
</dbReference>
<dbReference type="InterPro" id="IPR024655">
    <property type="entry name" value="Asl1_glyco_hydro_catalytic"/>
</dbReference>
<dbReference type="PANTHER" id="PTHR34154">
    <property type="entry name" value="ALKALI-SENSITIVE LINKAGE PROTEIN 1"/>
    <property type="match status" value="1"/>
</dbReference>
<gene>
    <name evidence="2" type="ORF">DL764_000638</name>
</gene>
<dbReference type="STRING" id="155417.A0A4Q4TSN0"/>
<name>A0A4Q4TSN0_9PEZI</name>
<organism evidence="2 3">
    <name type="scientific">Monosporascus ibericus</name>
    <dbReference type="NCBI Taxonomy" id="155417"/>
    <lineage>
        <taxon>Eukaryota</taxon>
        <taxon>Fungi</taxon>
        <taxon>Dikarya</taxon>
        <taxon>Ascomycota</taxon>
        <taxon>Pezizomycotina</taxon>
        <taxon>Sordariomycetes</taxon>
        <taxon>Xylariomycetidae</taxon>
        <taxon>Xylariales</taxon>
        <taxon>Xylariales incertae sedis</taxon>
        <taxon>Monosporascus</taxon>
    </lineage>
</organism>
<sequence>MTYLPAATLGMPIDGSHSISRRGSGGVGRTLLYDWTLTRDHDDPGIKATAGSLVSGKITSITNWETWRPPELSSNSPSGLWSNAAQLSGEPWETLLSLLNSEEQKIVHFFSESDKQGILPADAARMWKDAMLPLRHDYNAKLADGPADKEILAAEQYLETRHEQHNLPVIINELASTSRDPNIVRNFMTEVGNWLDAQGWVVEYEFFGVSRESADDLVSPPAQLLGGNGTWTELGKWFVGGYRVSVGEHGRMG</sequence>
<dbReference type="Pfam" id="PF11790">
    <property type="entry name" value="Glyco_hydro_cc"/>
    <property type="match status" value="1"/>
</dbReference>